<dbReference type="EMBL" id="BARV01031819">
    <property type="protein sequence ID" value="GAI41962.1"/>
    <property type="molecule type" value="Genomic_DNA"/>
</dbReference>
<dbReference type="Gene3D" id="2.30.110.10">
    <property type="entry name" value="Electron Transport, Fmn-binding Protein, Chain A"/>
    <property type="match status" value="1"/>
</dbReference>
<comment type="caution">
    <text evidence="2">The sequence shown here is derived from an EMBL/GenBank/DDBJ whole genome shotgun (WGS) entry which is preliminary data.</text>
</comment>
<dbReference type="InterPro" id="IPR011576">
    <property type="entry name" value="Pyridox_Oxase_N"/>
</dbReference>
<proteinExistence type="predicted"/>
<dbReference type="AlphaFoldDB" id="X1ND88"/>
<dbReference type="Pfam" id="PF01243">
    <property type="entry name" value="PNPOx_N"/>
    <property type="match status" value="1"/>
</dbReference>
<evidence type="ECO:0000313" key="2">
    <source>
        <dbReference type="EMBL" id="GAI41962.1"/>
    </source>
</evidence>
<gene>
    <name evidence="2" type="ORF">S06H3_50275</name>
</gene>
<dbReference type="PANTHER" id="PTHR40660:SF1">
    <property type="entry name" value="5'-PHOSPHATE OXIDASE PUTATIVE DOMAIN-CONTAINING PROTEIN-RELATED"/>
    <property type="match status" value="1"/>
</dbReference>
<feature type="domain" description="Pyridoxamine 5'-phosphate oxidase N-terminal" evidence="1">
    <location>
        <begin position="4"/>
        <end position="123"/>
    </location>
</feature>
<reference evidence="2" key="1">
    <citation type="journal article" date="2014" name="Front. Microbiol.">
        <title>High frequency of phylogenetically diverse reductive dehalogenase-homologous genes in deep subseafloor sedimentary metagenomes.</title>
        <authorList>
            <person name="Kawai M."/>
            <person name="Futagami T."/>
            <person name="Toyoda A."/>
            <person name="Takaki Y."/>
            <person name="Nishi S."/>
            <person name="Hori S."/>
            <person name="Arai W."/>
            <person name="Tsubouchi T."/>
            <person name="Morono Y."/>
            <person name="Uchiyama I."/>
            <person name="Ito T."/>
            <person name="Fujiyama A."/>
            <person name="Inagaki F."/>
            <person name="Takami H."/>
        </authorList>
    </citation>
    <scope>NUCLEOTIDE SEQUENCE</scope>
    <source>
        <strain evidence="2">Expedition CK06-06</strain>
    </source>
</reference>
<protein>
    <recommendedName>
        <fullName evidence="1">Pyridoxamine 5'-phosphate oxidase N-terminal domain-containing protein</fullName>
    </recommendedName>
</protein>
<sequence length="134" mass="14665">MAKITQEMKAIAEKAKIFIMATATREGKPNGVPIIDAKIVSDDEIMLVDNFMKKTRQNIDENPVVAVSFWDSGVGYGYQFKGNARVETSGKLFDEATRLAHGEGPKRSPKAAVVVKVDEIYYVGSGPNSGKRLD</sequence>
<organism evidence="2">
    <name type="scientific">marine sediment metagenome</name>
    <dbReference type="NCBI Taxonomy" id="412755"/>
    <lineage>
        <taxon>unclassified sequences</taxon>
        <taxon>metagenomes</taxon>
        <taxon>ecological metagenomes</taxon>
    </lineage>
</organism>
<name>X1ND88_9ZZZZ</name>
<dbReference type="SUPFAM" id="SSF50475">
    <property type="entry name" value="FMN-binding split barrel"/>
    <property type="match status" value="1"/>
</dbReference>
<dbReference type="PANTHER" id="PTHR40660">
    <property type="entry name" value="5'-PHOSPHATE OXIDASE PUTATIVE DOMAIN-CONTAINING PROTEIN-RELATED"/>
    <property type="match status" value="1"/>
</dbReference>
<accession>X1ND88</accession>
<evidence type="ECO:0000259" key="1">
    <source>
        <dbReference type="Pfam" id="PF01243"/>
    </source>
</evidence>
<dbReference type="InterPro" id="IPR012349">
    <property type="entry name" value="Split_barrel_FMN-bd"/>
</dbReference>